<dbReference type="Pfam" id="PF13927">
    <property type="entry name" value="Ig_3"/>
    <property type="match status" value="1"/>
</dbReference>
<dbReference type="Ensembl" id="ENSNMLT00000015223.1">
    <property type="protein sequence ID" value="ENSNMLP00000013530.1"/>
    <property type="gene ID" value="ENSNMLG00000009026.1"/>
</dbReference>
<feature type="domain" description="Ig-like" evidence="18">
    <location>
        <begin position="21"/>
        <end position="135"/>
    </location>
</feature>
<feature type="compositionally biased region" description="Basic and acidic residues" evidence="16">
    <location>
        <begin position="331"/>
        <end position="341"/>
    </location>
</feature>
<dbReference type="PANTHER" id="PTHR23277">
    <property type="entry name" value="NECTIN-RELATED"/>
    <property type="match status" value="1"/>
</dbReference>
<evidence type="ECO:0000313" key="19">
    <source>
        <dbReference type="Ensembl" id="ENSNMLP00000013530.1"/>
    </source>
</evidence>
<dbReference type="InterPro" id="IPR003598">
    <property type="entry name" value="Ig_sub2"/>
</dbReference>
<feature type="region of interest" description="Disordered" evidence="16">
    <location>
        <begin position="491"/>
        <end position="522"/>
    </location>
</feature>
<dbReference type="InterPro" id="IPR007110">
    <property type="entry name" value="Ig-like_dom"/>
</dbReference>
<dbReference type="InterPro" id="IPR013783">
    <property type="entry name" value="Ig-like_fold"/>
</dbReference>
<dbReference type="SMART" id="SM00409">
    <property type="entry name" value="IG"/>
    <property type="match status" value="2"/>
</dbReference>
<evidence type="ECO:0000256" key="6">
    <source>
        <dbReference type="ARBA" id="ARBA00022729"/>
    </source>
</evidence>
<evidence type="ECO:0000256" key="1">
    <source>
        <dbReference type="ARBA" id="ARBA00004162"/>
    </source>
</evidence>
<dbReference type="InterPro" id="IPR003599">
    <property type="entry name" value="Ig_sub"/>
</dbReference>
<keyword evidence="7" id="KW-0677">Repeat</keyword>
<keyword evidence="9" id="KW-0965">Cell junction</keyword>
<evidence type="ECO:0000256" key="17">
    <source>
        <dbReference type="SAM" id="Phobius"/>
    </source>
</evidence>
<keyword evidence="5 17" id="KW-0812">Transmembrane</keyword>
<keyword evidence="10 17" id="KW-1133">Transmembrane helix</keyword>
<evidence type="ECO:0000259" key="18">
    <source>
        <dbReference type="PROSITE" id="PS50835"/>
    </source>
</evidence>
<evidence type="ECO:0000256" key="16">
    <source>
        <dbReference type="SAM" id="MobiDB-lite"/>
    </source>
</evidence>
<evidence type="ECO:0000256" key="9">
    <source>
        <dbReference type="ARBA" id="ARBA00022949"/>
    </source>
</evidence>
<organism evidence="19 20">
    <name type="scientific">Neogobius melanostomus</name>
    <name type="common">round goby</name>
    <dbReference type="NCBI Taxonomy" id="47308"/>
    <lineage>
        <taxon>Eukaryota</taxon>
        <taxon>Metazoa</taxon>
        <taxon>Chordata</taxon>
        <taxon>Craniata</taxon>
        <taxon>Vertebrata</taxon>
        <taxon>Euteleostomi</taxon>
        <taxon>Actinopterygii</taxon>
        <taxon>Neopterygii</taxon>
        <taxon>Teleostei</taxon>
        <taxon>Neoteleostei</taxon>
        <taxon>Acanthomorphata</taxon>
        <taxon>Gobiaria</taxon>
        <taxon>Gobiiformes</taxon>
        <taxon>Gobioidei</taxon>
        <taxon>Gobiidae</taxon>
        <taxon>Benthophilinae</taxon>
        <taxon>Neogobiini</taxon>
        <taxon>Neogobius</taxon>
    </lineage>
</organism>
<evidence type="ECO:0000256" key="7">
    <source>
        <dbReference type="ARBA" id="ARBA00022737"/>
    </source>
</evidence>
<accession>A0A8C6T1A3</accession>
<feature type="domain" description="Ig-like" evidence="18">
    <location>
        <begin position="140"/>
        <end position="229"/>
    </location>
</feature>
<feature type="domain" description="Ig-like" evidence="18">
    <location>
        <begin position="240"/>
        <end position="323"/>
    </location>
</feature>
<dbReference type="InterPro" id="IPR013162">
    <property type="entry name" value="CD80_C2-set"/>
</dbReference>
<dbReference type="GO" id="GO:0043296">
    <property type="term" value="C:apical junction complex"/>
    <property type="evidence" value="ECO:0007669"/>
    <property type="project" value="TreeGrafter"/>
</dbReference>
<dbReference type="InterPro" id="IPR051427">
    <property type="entry name" value="Nectin/Nectin-like"/>
</dbReference>
<protein>
    <recommendedName>
        <fullName evidence="15">Nectin cell adhesion molecule 3</fullName>
    </recommendedName>
</protein>
<evidence type="ECO:0000256" key="15">
    <source>
        <dbReference type="ARBA" id="ARBA00082570"/>
    </source>
</evidence>
<comment type="similarity">
    <text evidence="3">Belongs to the nectin family.</text>
</comment>
<feature type="transmembrane region" description="Helical" evidence="17">
    <location>
        <begin position="370"/>
        <end position="396"/>
    </location>
</feature>
<keyword evidence="6" id="KW-0732">Signal</keyword>
<evidence type="ECO:0000256" key="10">
    <source>
        <dbReference type="ARBA" id="ARBA00022989"/>
    </source>
</evidence>
<dbReference type="InterPro" id="IPR036179">
    <property type="entry name" value="Ig-like_dom_sf"/>
</dbReference>
<dbReference type="GO" id="GO:0005912">
    <property type="term" value="C:adherens junction"/>
    <property type="evidence" value="ECO:0007669"/>
    <property type="project" value="UniProtKB-SubCell"/>
</dbReference>
<evidence type="ECO:0000256" key="8">
    <source>
        <dbReference type="ARBA" id="ARBA00022889"/>
    </source>
</evidence>
<reference evidence="19" key="2">
    <citation type="submission" date="2025-09" db="UniProtKB">
        <authorList>
            <consortium name="Ensembl"/>
        </authorList>
    </citation>
    <scope>IDENTIFICATION</scope>
</reference>
<keyword evidence="8" id="KW-0130">Cell adhesion</keyword>
<feature type="region of interest" description="Disordered" evidence="16">
    <location>
        <begin position="327"/>
        <end position="353"/>
    </location>
</feature>
<sequence length="539" mass="59556">MEVSLANTLLSLTSTESRGQPRTELALLTSLFSLCVGCSQVTVPERINAVLGRNITLSCRIEVGSNLTLTQSSWERRLPSRTVTLAYARRVSFVSPSVRDATITLEGVGFDDIGSYTCKVATFPLGNTQASTYVNILVEPKVYVSAGPDALLDGANESLVATCIAEKGRPAAEVFWEAELNGRSERQAQEEADGTTSVNMRYLWSPLSRAQGRILTCVVRHPALQTDFRIPFTLNVHFAPVVSIEGLSESWYVGQENVKFDCGARANPPPRYFTWIRLDGQMPDGVRINNSTFAFGRALERNDSGVYRCEVTNDIGLRSRDVNLWVQGEPSSHHGRPDHPSRLTPGAGTAADQQRAQFSSPTLGTVPDSALGTIVGGAVGGVLFLVLLLILGVACYMRKRRTFRGDYYTKQYLGPSDMQKEAQLDVLQPHELQEVYGDKTSKGSQDLKPKLGSDIIYPEYTERDEWADRGDKQRSLKDADYYANHYNNGQNVHPCGPPVHSNTHNGSPYRPEDSYDNGTESDYVSHLDGSVISRREWYV</sequence>
<dbReference type="GO" id="GO:0007157">
    <property type="term" value="P:heterophilic cell-cell adhesion via plasma membrane cell adhesion molecules"/>
    <property type="evidence" value="ECO:0007669"/>
    <property type="project" value="TreeGrafter"/>
</dbReference>
<dbReference type="SUPFAM" id="SSF48726">
    <property type="entry name" value="Immunoglobulin"/>
    <property type="match status" value="3"/>
</dbReference>
<dbReference type="FunFam" id="2.60.40.10:FF:000298">
    <property type="entry name" value="Nectin cell adhesion molecule 3"/>
    <property type="match status" value="1"/>
</dbReference>
<keyword evidence="11 17" id="KW-0472">Membrane</keyword>
<dbReference type="Gene3D" id="2.60.40.10">
    <property type="entry name" value="Immunoglobulins"/>
    <property type="match status" value="3"/>
</dbReference>
<dbReference type="GO" id="GO:0005886">
    <property type="term" value="C:plasma membrane"/>
    <property type="evidence" value="ECO:0007669"/>
    <property type="project" value="UniProtKB-SubCell"/>
</dbReference>
<dbReference type="Pfam" id="PF07686">
    <property type="entry name" value="V-set"/>
    <property type="match status" value="1"/>
</dbReference>
<dbReference type="Pfam" id="PF08205">
    <property type="entry name" value="C2-set_2"/>
    <property type="match status" value="1"/>
</dbReference>
<name>A0A8C6T1A3_9GOBI</name>
<evidence type="ECO:0000256" key="4">
    <source>
        <dbReference type="ARBA" id="ARBA00022475"/>
    </source>
</evidence>
<keyword evidence="20" id="KW-1185">Reference proteome</keyword>
<evidence type="ECO:0000256" key="13">
    <source>
        <dbReference type="ARBA" id="ARBA00023180"/>
    </source>
</evidence>
<dbReference type="GO" id="GO:0007156">
    <property type="term" value="P:homophilic cell adhesion via plasma membrane adhesion molecules"/>
    <property type="evidence" value="ECO:0007669"/>
    <property type="project" value="TreeGrafter"/>
</dbReference>
<dbReference type="PANTHER" id="PTHR23277:SF12">
    <property type="entry name" value="NECTIN-3"/>
    <property type="match status" value="1"/>
</dbReference>
<evidence type="ECO:0000256" key="12">
    <source>
        <dbReference type="ARBA" id="ARBA00023157"/>
    </source>
</evidence>
<keyword evidence="4" id="KW-1003">Cell membrane</keyword>
<keyword evidence="12" id="KW-1015">Disulfide bond</keyword>
<dbReference type="AlphaFoldDB" id="A0A8C6T1A3"/>
<comment type="subcellular location">
    <subcellularLocation>
        <location evidence="2">Cell junction</location>
        <location evidence="2">Adherens junction</location>
    </subcellularLocation>
    <subcellularLocation>
        <location evidence="1">Cell membrane</location>
        <topology evidence="1">Single-pass membrane protein</topology>
    </subcellularLocation>
</comment>
<evidence type="ECO:0000256" key="3">
    <source>
        <dbReference type="ARBA" id="ARBA00007810"/>
    </source>
</evidence>
<dbReference type="InterPro" id="IPR013106">
    <property type="entry name" value="Ig_V-set"/>
</dbReference>
<keyword evidence="13" id="KW-0325">Glycoprotein</keyword>
<reference evidence="19" key="1">
    <citation type="submission" date="2025-08" db="UniProtKB">
        <authorList>
            <consortium name="Ensembl"/>
        </authorList>
    </citation>
    <scope>IDENTIFICATION</scope>
</reference>
<evidence type="ECO:0000256" key="2">
    <source>
        <dbReference type="ARBA" id="ARBA00004536"/>
    </source>
</evidence>
<dbReference type="Proteomes" id="UP000694523">
    <property type="component" value="Unplaced"/>
</dbReference>
<evidence type="ECO:0000313" key="20">
    <source>
        <dbReference type="Proteomes" id="UP000694523"/>
    </source>
</evidence>
<evidence type="ECO:0000256" key="11">
    <source>
        <dbReference type="ARBA" id="ARBA00023136"/>
    </source>
</evidence>
<evidence type="ECO:0000256" key="14">
    <source>
        <dbReference type="ARBA" id="ARBA00023319"/>
    </source>
</evidence>
<proteinExistence type="inferred from homology"/>
<evidence type="ECO:0000256" key="5">
    <source>
        <dbReference type="ARBA" id="ARBA00022692"/>
    </source>
</evidence>
<dbReference type="PROSITE" id="PS50835">
    <property type="entry name" value="IG_LIKE"/>
    <property type="match status" value="3"/>
</dbReference>
<keyword evidence="14" id="KW-0393">Immunoglobulin domain</keyword>
<dbReference type="SMART" id="SM00408">
    <property type="entry name" value="IGc2"/>
    <property type="match status" value="2"/>
</dbReference>